<dbReference type="OrthoDB" id="10249433at2759"/>
<dbReference type="Proteomes" id="UP001055219">
    <property type="component" value="Unassembled WGS sequence"/>
</dbReference>
<evidence type="ECO:0000313" key="3">
    <source>
        <dbReference type="Proteomes" id="UP001055219"/>
    </source>
</evidence>
<dbReference type="EMBL" id="JAGIXG020000009">
    <property type="protein sequence ID" value="KAI6783202.1"/>
    <property type="molecule type" value="Genomic_DNA"/>
</dbReference>
<dbReference type="RefSeq" id="XP_051364058.1">
    <property type="nucleotide sequence ID" value="XM_051504553.1"/>
</dbReference>
<protein>
    <submittedName>
        <fullName evidence="2">Acylglycerol lipase</fullName>
    </submittedName>
</protein>
<keyword evidence="3" id="KW-1185">Reference proteome</keyword>
<gene>
    <name evidence="2" type="ORF">J7T54_000704</name>
</gene>
<comment type="caution">
    <text evidence="2">The sequence shown here is derived from an EMBL/GenBank/DDBJ whole genome shotgun (WGS) entry which is preliminary data.</text>
</comment>
<dbReference type="SUPFAM" id="SSF53474">
    <property type="entry name" value="alpha/beta-Hydrolases"/>
    <property type="match status" value="1"/>
</dbReference>
<proteinExistence type="predicted"/>
<name>A0A9Q0BF78_9HYPO</name>
<sequence length="300" mass="32934">MSSQAEGTFEVDGVSLYTKTWTPSGPTKARLIFIHGFSEHINRYNDFFPTLAAAGIQVFGFDQRGWGRSAKDKSDWGLTGPTARVVADVAAFIKHNTTEEVPVFVMGHSMGGGEICTLMADEKYTDVVRSVRGWILECPFIGFTKNAEPSTIKIMLGRLAGMVLPRHQLQHVVPPEDLSRDQAVVESIRNDPLCHNTGTLEGLASLLDRTAHLSSGTVKVSKNVKSILLQHGTGDLTCSFDAAMTWLEQQTDVDDKVAKPYEGGYHQLHSDLCKEEFGQDLVAWILERSEGGGRAVEARL</sequence>
<dbReference type="PANTHER" id="PTHR11614">
    <property type="entry name" value="PHOSPHOLIPASE-RELATED"/>
    <property type="match status" value="1"/>
</dbReference>
<dbReference type="GeneID" id="75827223"/>
<evidence type="ECO:0000313" key="2">
    <source>
        <dbReference type="EMBL" id="KAI6783202.1"/>
    </source>
</evidence>
<feature type="domain" description="Serine aminopeptidase S33" evidence="1">
    <location>
        <begin position="26"/>
        <end position="271"/>
    </location>
</feature>
<organism evidence="2 3">
    <name type="scientific">Emericellopsis cladophorae</name>
    <dbReference type="NCBI Taxonomy" id="2686198"/>
    <lineage>
        <taxon>Eukaryota</taxon>
        <taxon>Fungi</taxon>
        <taxon>Dikarya</taxon>
        <taxon>Ascomycota</taxon>
        <taxon>Pezizomycotina</taxon>
        <taxon>Sordariomycetes</taxon>
        <taxon>Hypocreomycetidae</taxon>
        <taxon>Hypocreales</taxon>
        <taxon>Bionectriaceae</taxon>
        <taxon>Emericellopsis</taxon>
    </lineage>
</organism>
<dbReference type="InterPro" id="IPR029058">
    <property type="entry name" value="AB_hydrolase_fold"/>
</dbReference>
<reference evidence="2" key="2">
    <citation type="submission" date="2022-07" db="EMBL/GenBank/DDBJ databases">
        <authorList>
            <person name="Goncalves M.F.M."/>
            <person name="Hilario S."/>
            <person name="Van De Peer Y."/>
            <person name="Esteves A.C."/>
            <person name="Alves A."/>
        </authorList>
    </citation>
    <scope>NUCLEOTIDE SEQUENCE</scope>
    <source>
        <strain evidence="2">MUM 19.33</strain>
    </source>
</reference>
<accession>A0A9Q0BF78</accession>
<dbReference type="InterPro" id="IPR051044">
    <property type="entry name" value="MAG_DAG_Lipase"/>
</dbReference>
<reference evidence="2" key="1">
    <citation type="journal article" date="2021" name="J Fungi (Basel)">
        <title>Genomic and Metabolomic Analyses of the Marine Fungus Emericellopsis cladophorae: Insights into Saltwater Adaptability Mechanisms and Its Biosynthetic Potential.</title>
        <authorList>
            <person name="Goncalves M.F.M."/>
            <person name="Hilario S."/>
            <person name="Van de Peer Y."/>
            <person name="Esteves A.C."/>
            <person name="Alves A."/>
        </authorList>
    </citation>
    <scope>NUCLEOTIDE SEQUENCE</scope>
    <source>
        <strain evidence="2">MUM 19.33</strain>
    </source>
</reference>
<dbReference type="AlphaFoldDB" id="A0A9Q0BF78"/>
<dbReference type="Gene3D" id="3.40.50.1820">
    <property type="entry name" value="alpha/beta hydrolase"/>
    <property type="match status" value="1"/>
</dbReference>
<evidence type="ECO:0000259" key="1">
    <source>
        <dbReference type="Pfam" id="PF12146"/>
    </source>
</evidence>
<dbReference type="InterPro" id="IPR022742">
    <property type="entry name" value="Hydrolase_4"/>
</dbReference>
<dbReference type="Pfam" id="PF12146">
    <property type="entry name" value="Hydrolase_4"/>
    <property type="match status" value="1"/>
</dbReference>